<dbReference type="Proteomes" id="UP001156882">
    <property type="component" value="Unassembled WGS sequence"/>
</dbReference>
<organism evidence="1 2">
    <name type="scientific">Labrys miyagiensis</name>
    <dbReference type="NCBI Taxonomy" id="346912"/>
    <lineage>
        <taxon>Bacteria</taxon>
        <taxon>Pseudomonadati</taxon>
        <taxon>Pseudomonadota</taxon>
        <taxon>Alphaproteobacteria</taxon>
        <taxon>Hyphomicrobiales</taxon>
        <taxon>Xanthobacteraceae</taxon>
        <taxon>Labrys</taxon>
    </lineage>
</organism>
<keyword evidence="2" id="KW-1185">Reference proteome</keyword>
<protein>
    <submittedName>
        <fullName evidence="1">Uncharacterized protein</fullName>
    </submittedName>
</protein>
<gene>
    <name evidence="1" type="ORF">GCM10007874_31850</name>
</gene>
<reference evidence="2" key="1">
    <citation type="journal article" date="2019" name="Int. J. Syst. Evol. Microbiol.">
        <title>The Global Catalogue of Microorganisms (GCM) 10K type strain sequencing project: providing services to taxonomists for standard genome sequencing and annotation.</title>
        <authorList>
            <consortium name="The Broad Institute Genomics Platform"/>
            <consortium name="The Broad Institute Genome Sequencing Center for Infectious Disease"/>
            <person name="Wu L."/>
            <person name="Ma J."/>
        </authorList>
    </citation>
    <scope>NUCLEOTIDE SEQUENCE [LARGE SCALE GENOMIC DNA]</scope>
    <source>
        <strain evidence="2">NBRC 101365</strain>
    </source>
</reference>
<proteinExistence type="predicted"/>
<evidence type="ECO:0000313" key="2">
    <source>
        <dbReference type="Proteomes" id="UP001156882"/>
    </source>
</evidence>
<evidence type="ECO:0000313" key="1">
    <source>
        <dbReference type="EMBL" id="GLS20168.1"/>
    </source>
</evidence>
<accession>A0ABQ6CKC5</accession>
<sequence>MSVLRSYDGVKGMARITYYVVVPFVRMPDGGLLGLNAEEAPSQAHAEIRAFTRIGALRGVDTIVGAIAFSRSGDPPTGHFEDAVILARYGETPDDLERGGW</sequence>
<dbReference type="EMBL" id="BSPC01000027">
    <property type="protein sequence ID" value="GLS20168.1"/>
    <property type="molecule type" value="Genomic_DNA"/>
</dbReference>
<name>A0ABQ6CKC5_9HYPH</name>
<comment type="caution">
    <text evidence="1">The sequence shown here is derived from an EMBL/GenBank/DDBJ whole genome shotgun (WGS) entry which is preliminary data.</text>
</comment>